<dbReference type="Pfam" id="PF14978">
    <property type="entry name" value="MRP-63"/>
    <property type="match status" value="1"/>
</dbReference>
<dbReference type="GO" id="GO:0003735">
    <property type="term" value="F:structural constituent of ribosome"/>
    <property type="evidence" value="ECO:0007669"/>
    <property type="project" value="TreeGrafter"/>
</dbReference>
<dbReference type="Proteomes" id="UP000078200">
    <property type="component" value="Unassembled WGS sequence"/>
</dbReference>
<organism evidence="1 2">
    <name type="scientific">Glossina austeni</name>
    <name type="common">Savannah tsetse fly</name>
    <dbReference type="NCBI Taxonomy" id="7395"/>
    <lineage>
        <taxon>Eukaryota</taxon>
        <taxon>Metazoa</taxon>
        <taxon>Ecdysozoa</taxon>
        <taxon>Arthropoda</taxon>
        <taxon>Hexapoda</taxon>
        <taxon>Insecta</taxon>
        <taxon>Pterygota</taxon>
        <taxon>Neoptera</taxon>
        <taxon>Endopterygota</taxon>
        <taxon>Diptera</taxon>
        <taxon>Brachycera</taxon>
        <taxon>Muscomorpha</taxon>
        <taxon>Hippoboscoidea</taxon>
        <taxon>Glossinidae</taxon>
        <taxon>Glossina</taxon>
    </lineage>
</organism>
<dbReference type="VEuPathDB" id="VectorBase:GAUT050290"/>
<evidence type="ECO:0000313" key="1">
    <source>
        <dbReference type="EnsemblMetazoa" id="GAUT050290-PA"/>
    </source>
</evidence>
<reference evidence="1" key="1">
    <citation type="submission" date="2020-05" db="UniProtKB">
        <authorList>
            <consortium name="EnsemblMetazoa"/>
        </authorList>
    </citation>
    <scope>IDENTIFICATION</scope>
    <source>
        <strain evidence="1">TTRI</strain>
    </source>
</reference>
<dbReference type="AlphaFoldDB" id="A0A1A9VWW9"/>
<dbReference type="GO" id="GO:0032543">
    <property type="term" value="P:mitochondrial translation"/>
    <property type="evidence" value="ECO:0007669"/>
    <property type="project" value="TreeGrafter"/>
</dbReference>
<dbReference type="InterPro" id="IPR016576">
    <property type="entry name" value="Ribosomal_mL63"/>
</dbReference>
<sequence length="106" mass="12893">MHLTLISFFKKTVPGHIFRGKRRLVKPVSRKAMDTLRREYEREEQVMLLLRHPYLTVEESYGHVKHLQKSEVKIMKWNDTATLKKMKPHVTWEDRLNHLRVKESWD</sequence>
<dbReference type="PIRSF" id="PIRSF011124">
    <property type="entry name" value="MRP63"/>
    <property type="match status" value="1"/>
</dbReference>
<dbReference type="GO" id="GO:0005761">
    <property type="term" value="C:mitochondrial ribosome"/>
    <property type="evidence" value="ECO:0007669"/>
    <property type="project" value="InterPro"/>
</dbReference>
<keyword evidence="2" id="KW-1185">Reference proteome</keyword>
<evidence type="ECO:0000313" key="2">
    <source>
        <dbReference type="Proteomes" id="UP000078200"/>
    </source>
</evidence>
<protein>
    <recommendedName>
        <fullName evidence="3">Ribosomal protein 63, mitochondrial</fullName>
    </recommendedName>
</protein>
<evidence type="ECO:0008006" key="3">
    <source>
        <dbReference type="Google" id="ProtNLM"/>
    </source>
</evidence>
<dbReference type="EnsemblMetazoa" id="GAUT050290-RA">
    <property type="protein sequence ID" value="GAUT050290-PA"/>
    <property type="gene ID" value="GAUT050290"/>
</dbReference>
<dbReference type="PANTHER" id="PTHR14520">
    <property type="entry name" value="MITOCHONDRIAL RIBOSOMAL PROTEIN 63"/>
    <property type="match status" value="1"/>
</dbReference>
<dbReference type="PANTHER" id="PTHR14520:SF4">
    <property type="entry name" value="LARGE RIBOSOMAL SUBUNIT PROTEIN ML63"/>
    <property type="match status" value="1"/>
</dbReference>
<name>A0A1A9VWW9_GLOAU</name>
<accession>A0A1A9VWW9</accession>
<dbReference type="STRING" id="7395.A0A1A9VWW9"/>
<proteinExistence type="predicted"/>